<accession>A0A3P1CL63</accession>
<gene>
    <name evidence="1" type="ORF">EHT87_17685</name>
</gene>
<proteinExistence type="predicted"/>
<dbReference type="OrthoDB" id="959187at2"/>
<dbReference type="RefSeq" id="WP_124907969.1">
    <property type="nucleotide sequence ID" value="NZ_RQJP01000003.1"/>
</dbReference>
<dbReference type="PROSITE" id="PS51257">
    <property type="entry name" value="PROKAR_LIPOPROTEIN"/>
    <property type="match status" value="1"/>
</dbReference>
<dbReference type="AlphaFoldDB" id="A0A3P1CL63"/>
<keyword evidence="2" id="KW-1185">Reference proteome</keyword>
<reference evidence="1 2" key="1">
    <citation type="submission" date="2018-11" db="EMBL/GenBank/DDBJ databases">
        <authorList>
            <person name="Zhou Z."/>
            <person name="Wang G."/>
        </authorList>
    </citation>
    <scope>NUCLEOTIDE SEQUENCE [LARGE SCALE GENOMIC DNA]</scope>
    <source>
        <strain evidence="1 2">KCTC42998</strain>
    </source>
</reference>
<comment type="caution">
    <text evidence="1">The sequence shown here is derived from an EMBL/GenBank/DDBJ whole genome shotgun (WGS) entry which is preliminary data.</text>
</comment>
<dbReference type="EMBL" id="RQJP01000003">
    <property type="protein sequence ID" value="RRB14073.1"/>
    <property type="molecule type" value="Genomic_DNA"/>
</dbReference>
<evidence type="ECO:0000313" key="1">
    <source>
        <dbReference type="EMBL" id="RRB14073.1"/>
    </source>
</evidence>
<protein>
    <submittedName>
        <fullName evidence="1">Uncharacterized protein</fullName>
    </submittedName>
</protein>
<sequence>MKLKKYFILVFISLLGGCADRSFWVDDVSEKQTFIVKKSSPIPMIDPLVKVYVKGYLDGKALVYIPNGPGIIDDFYTIKLNKGYIKKGLSRAFTYQQFSIVYQPITAKSGHLEIDVDAP</sequence>
<organism evidence="1 2">
    <name type="scientific">Larkinella knui</name>
    <dbReference type="NCBI Taxonomy" id="2025310"/>
    <lineage>
        <taxon>Bacteria</taxon>
        <taxon>Pseudomonadati</taxon>
        <taxon>Bacteroidota</taxon>
        <taxon>Cytophagia</taxon>
        <taxon>Cytophagales</taxon>
        <taxon>Spirosomataceae</taxon>
        <taxon>Larkinella</taxon>
    </lineage>
</organism>
<dbReference type="Proteomes" id="UP000274271">
    <property type="component" value="Unassembled WGS sequence"/>
</dbReference>
<evidence type="ECO:0000313" key="2">
    <source>
        <dbReference type="Proteomes" id="UP000274271"/>
    </source>
</evidence>
<name>A0A3P1CL63_9BACT</name>